<dbReference type="EMBL" id="FNGW01000003">
    <property type="protein sequence ID" value="SDL77297.1"/>
    <property type="molecule type" value="Genomic_DNA"/>
</dbReference>
<dbReference type="PANTHER" id="PTHR46523">
    <property type="entry name" value="DCTP PYROPHOSPHATASE 1"/>
    <property type="match status" value="1"/>
</dbReference>
<dbReference type="GO" id="GO:0005829">
    <property type="term" value="C:cytosol"/>
    <property type="evidence" value="ECO:0007669"/>
    <property type="project" value="TreeGrafter"/>
</dbReference>
<dbReference type="InterPro" id="IPR052555">
    <property type="entry name" value="dCTP_Pyrophosphatase"/>
</dbReference>
<gene>
    <name evidence="1" type="ORF">SAMN04515677_103344</name>
</gene>
<dbReference type="STRING" id="1121325.SAMN04515677_103344"/>
<dbReference type="GO" id="GO:0006253">
    <property type="term" value="P:dCTP catabolic process"/>
    <property type="evidence" value="ECO:0007669"/>
    <property type="project" value="TreeGrafter"/>
</dbReference>
<dbReference type="PIRSF" id="PIRSF029826">
    <property type="entry name" value="UCP029826_pph"/>
    <property type="match status" value="1"/>
</dbReference>
<dbReference type="PANTHER" id="PTHR46523:SF1">
    <property type="entry name" value="DCTP PYROPHOSPHATASE 1"/>
    <property type="match status" value="1"/>
</dbReference>
<dbReference type="Proteomes" id="UP000199068">
    <property type="component" value="Unassembled WGS sequence"/>
</dbReference>
<evidence type="ECO:0000313" key="2">
    <source>
        <dbReference type="Proteomes" id="UP000199068"/>
    </source>
</evidence>
<dbReference type="Gene3D" id="1.10.287.1080">
    <property type="entry name" value="MazG-like"/>
    <property type="match status" value="1"/>
</dbReference>
<dbReference type="RefSeq" id="WP_092725034.1">
    <property type="nucleotide sequence ID" value="NZ_FNGW01000003.1"/>
</dbReference>
<dbReference type="InterPro" id="IPR025984">
    <property type="entry name" value="DCTPP"/>
</dbReference>
<keyword evidence="2" id="KW-1185">Reference proteome</keyword>
<organism evidence="1 2">
    <name type="scientific">Romboutsia lituseburensis DSM 797</name>
    <dbReference type="NCBI Taxonomy" id="1121325"/>
    <lineage>
        <taxon>Bacteria</taxon>
        <taxon>Bacillati</taxon>
        <taxon>Bacillota</taxon>
        <taxon>Clostridia</taxon>
        <taxon>Peptostreptococcales</taxon>
        <taxon>Peptostreptococcaceae</taxon>
        <taxon>Romboutsia</taxon>
    </lineage>
</organism>
<dbReference type="AlphaFoldDB" id="A0A1G9MTQ5"/>
<proteinExistence type="predicted"/>
<name>A0A1G9MTQ5_9FIRM</name>
<dbReference type="Pfam" id="PF12643">
    <property type="entry name" value="MazG-like"/>
    <property type="match status" value="1"/>
</dbReference>
<dbReference type="CDD" id="cd11537">
    <property type="entry name" value="NTP-PPase_RS21-C6_like"/>
    <property type="match status" value="1"/>
</dbReference>
<protein>
    <submittedName>
        <fullName evidence="1">NTP pyrophosphatase, house-cleaning of non-canonical NTPs</fullName>
    </submittedName>
</protein>
<dbReference type="GO" id="GO:0047840">
    <property type="term" value="F:dCTP diphosphatase activity"/>
    <property type="evidence" value="ECO:0007669"/>
    <property type="project" value="TreeGrafter"/>
</dbReference>
<evidence type="ECO:0000313" key="1">
    <source>
        <dbReference type="EMBL" id="SDL77297.1"/>
    </source>
</evidence>
<reference evidence="1 2" key="1">
    <citation type="submission" date="2016-10" db="EMBL/GenBank/DDBJ databases">
        <authorList>
            <person name="de Groot N.N."/>
        </authorList>
    </citation>
    <scope>NUCLEOTIDE SEQUENCE [LARGE SCALE GENOMIC DNA]</scope>
    <source>
        <strain evidence="1 2">DSM 797</strain>
    </source>
</reference>
<dbReference type="SUPFAM" id="SSF101386">
    <property type="entry name" value="all-alpha NTP pyrophosphatases"/>
    <property type="match status" value="1"/>
</dbReference>
<dbReference type="GO" id="GO:0042262">
    <property type="term" value="P:DNA protection"/>
    <property type="evidence" value="ECO:0007669"/>
    <property type="project" value="TreeGrafter"/>
</dbReference>
<sequence length="115" mass="13754">MDRYEEIRKSIINFRDERDWKQFHNPKDIAISLNIEAGELLECFQWKSNHDIEEILKSSKRESIEDEIADVANYLILLCNELDVNLFDVVERKIEKNKVKYPVDKFKGSSKKYNE</sequence>
<accession>A0A1G9MTQ5</accession>